<reference evidence="2 3" key="1">
    <citation type="submission" date="2016-01" db="EMBL/GenBank/DDBJ databases">
        <title>Whole genome sequence and analysis of Micromonospora rosaria DSM 803, which can produce antibacterial substance rosamicin.</title>
        <authorList>
            <person name="Yang H."/>
            <person name="He X."/>
            <person name="Zhu D."/>
        </authorList>
    </citation>
    <scope>NUCLEOTIDE SEQUENCE [LARGE SCALE GENOMIC DNA]</scope>
    <source>
        <strain evidence="2 3">DSM 803</strain>
    </source>
</reference>
<keyword evidence="3" id="KW-1185">Reference proteome</keyword>
<comment type="caution">
    <text evidence="2">The sequence shown here is derived from an EMBL/GenBank/DDBJ whole genome shotgun (WGS) entry which is preliminary data.</text>
</comment>
<evidence type="ECO:0000313" key="2">
    <source>
        <dbReference type="EMBL" id="KXK58465.1"/>
    </source>
</evidence>
<name>A0A136PJ77_9ACTN</name>
<accession>A0A136PJ77</accession>
<evidence type="ECO:0000313" key="3">
    <source>
        <dbReference type="Proteomes" id="UP000070620"/>
    </source>
</evidence>
<proteinExistence type="predicted"/>
<sequence>MTQPVQAILVQHAVALLRPLTAAAGDAQARDRLLQGMGWDVSTLTGFDLPAFVDALVRCRDTVARVAARIDAGLDDLGDAAACLTDIRAAVTAVVDLLDGWRPPPTPGAPGRPAPPHHDADPYLLFLTDLFGYLLDAHLALYAPNLLVALDMLGVRRLVTAAAPVTIGGRQARDRRERPFFTVDPLGRLLADPVGVLRDRLFGPAGPPTLPAEIADALGEPLVRWLTGLGVPASYGTPGVDSAGSELTPAQRDAARRLLHLSWSAPVGTPDEPDADPDVDPRGQATLHLAAGLARDTAQDPVDPPLALVLAPQGTLDATVEHGQWTVASRLTGLVTPVVVTRDGARFRPADGSTPPGGAELTGAVELRYAGPTPGEPALRLGAPDGTRLEVDQFRFAAQGRLTATGPTGDLVLSLDGARLLIAPGDDGFLAAVLPPHPIRIELDAGLRWSPERGLTLTGGGGLESTLPVGATFGPLHVDHVTVGVRAGSTGLPGGGVTGPVGTAGVEVRLTTDLTVRLGPVTASATGLGLRAALTPADGAGTLGPVDVDLAFLRPSGVGIAVDAGVVTGGGFLLAQDDDRYGGVVQLSFLGQSLSAVGLLDTRMPDGSPGFSLLVLISVRFPPVQLGFGFALTGVGGLIGVNRAVRAQAMRDGLADGALDTVLFPADPIGNAPRLIRDLDRFFPTTVGQHVVGPTVELTWGAQGLLTARLGLFVEFPTPVRVVLAGQLRIALPPGRAEPVALIQVDLVGALDFGERTLAIDGVLRDSRLAGFTLTGRMAVRANWGDRPSFLVSIGGFHPRFPQPDTVPALQRLTLSLGDGNPRLRLASYLAITSNTVQFGARLDLYAGISVPIVGTFAIAAVLSFDALIVLEPLSFAIDIYAMVALTWNGDPILAVELAGSLTGPRPWRAVGRASFTFLGRHSIRFDVTVGKRPAVAPPLRVDLAGKVRTALADTANWTAEPPTGSGPLVTLAESATADTEVLVHPLGSLTVRQKVAPLDVTVDRYGTAALTGEVRRFTVGAVTLDGAPARSTPVDDLFPPAEYLDMDDMEKLSAPSFERWASGFRVDDSALTLPPAPAWRLVAARTEDEIVTRTPDGGPTGPTVTRPIPDDRMKVQAGAGAAAVNGAGAQGARAFAGPASDIGLAEPLYAVVTATPPADGTLAVLTPTRPPARYAEAREALAAQGAGGVLKLIENDDVPRE</sequence>
<organism evidence="2 3">
    <name type="scientific">Micromonospora rosaria</name>
    <dbReference type="NCBI Taxonomy" id="47874"/>
    <lineage>
        <taxon>Bacteria</taxon>
        <taxon>Bacillati</taxon>
        <taxon>Actinomycetota</taxon>
        <taxon>Actinomycetes</taxon>
        <taxon>Micromonosporales</taxon>
        <taxon>Micromonosporaceae</taxon>
        <taxon>Micromonospora</taxon>
    </lineage>
</organism>
<dbReference type="AlphaFoldDB" id="A0A136PJ77"/>
<dbReference type="RefSeq" id="WP_067373301.1">
    <property type="nucleotide sequence ID" value="NZ_JBIUBN010000012.1"/>
</dbReference>
<dbReference type="EMBL" id="LRQV01000190">
    <property type="protein sequence ID" value="KXK58465.1"/>
    <property type="molecule type" value="Genomic_DNA"/>
</dbReference>
<dbReference type="InterPro" id="IPR046538">
    <property type="entry name" value="DUF6603"/>
</dbReference>
<dbReference type="Pfam" id="PF20248">
    <property type="entry name" value="DUF6603"/>
    <property type="match status" value="1"/>
</dbReference>
<protein>
    <recommendedName>
        <fullName evidence="1">DUF6603 domain-containing protein</fullName>
    </recommendedName>
</protein>
<dbReference type="Proteomes" id="UP000070620">
    <property type="component" value="Unassembled WGS sequence"/>
</dbReference>
<evidence type="ECO:0000259" key="1">
    <source>
        <dbReference type="Pfam" id="PF20248"/>
    </source>
</evidence>
<feature type="domain" description="DUF6603" evidence="1">
    <location>
        <begin position="470"/>
        <end position="1048"/>
    </location>
</feature>
<dbReference type="OrthoDB" id="535891at2"/>
<gene>
    <name evidence="2" type="ORF">AWW66_29610</name>
</gene>